<evidence type="ECO:0000313" key="1">
    <source>
        <dbReference type="EMBL" id="SHL44938.1"/>
    </source>
</evidence>
<gene>
    <name evidence="1" type="ORF">SAMN02745136_04928</name>
</gene>
<evidence type="ECO:0000313" key="2">
    <source>
        <dbReference type="Proteomes" id="UP000184386"/>
    </source>
</evidence>
<protein>
    <submittedName>
        <fullName evidence="1">Uncharacterized protein</fullName>
    </submittedName>
</protein>
<organism evidence="1 2">
    <name type="scientific">Anaerocolumna jejuensis DSM 15929</name>
    <dbReference type="NCBI Taxonomy" id="1121322"/>
    <lineage>
        <taxon>Bacteria</taxon>
        <taxon>Bacillati</taxon>
        <taxon>Bacillota</taxon>
        <taxon>Clostridia</taxon>
        <taxon>Lachnospirales</taxon>
        <taxon>Lachnospiraceae</taxon>
        <taxon>Anaerocolumna</taxon>
    </lineage>
</organism>
<dbReference type="Proteomes" id="UP000184386">
    <property type="component" value="Unassembled WGS sequence"/>
</dbReference>
<dbReference type="EMBL" id="FRAC01000033">
    <property type="protein sequence ID" value="SHL44938.1"/>
    <property type="molecule type" value="Genomic_DNA"/>
</dbReference>
<keyword evidence="2" id="KW-1185">Reference proteome</keyword>
<name>A0A1M7AQI0_9FIRM</name>
<dbReference type="AlphaFoldDB" id="A0A1M7AQI0"/>
<dbReference type="STRING" id="1121322.SAMN02745136_04928"/>
<reference evidence="1 2" key="1">
    <citation type="submission" date="2016-11" db="EMBL/GenBank/DDBJ databases">
        <authorList>
            <person name="Jaros S."/>
            <person name="Januszkiewicz K."/>
            <person name="Wedrychowicz H."/>
        </authorList>
    </citation>
    <scope>NUCLEOTIDE SEQUENCE [LARGE SCALE GENOMIC DNA]</scope>
    <source>
        <strain evidence="1 2">DSM 15929</strain>
    </source>
</reference>
<sequence length="91" mass="10807">MNQKDMEEECLDFEIRNREVTECLMNDISQFPHFVMSGQMWSIRKTFNPLFDLAVFITAPTEICVERYRLRALKRWGNRVLLGGGIPEYPY</sequence>
<accession>A0A1M7AQI0</accession>
<proteinExistence type="predicted"/>